<dbReference type="AlphaFoldDB" id="A0A484A6K9"/>
<dbReference type="RefSeq" id="WP_032432640.1">
    <property type="nucleotide sequence ID" value="NZ_BHWE01000071.1"/>
</dbReference>
<evidence type="ECO:0000313" key="4">
    <source>
        <dbReference type="EMBL" id="TCZ61226.1"/>
    </source>
</evidence>
<gene>
    <name evidence="2" type="ORF">ETE68_28025</name>
    <name evidence="1" type="ORF">ETE73_26425</name>
    <name evidence="3" type="ORF">ETH54_27325</name>
    <name evidence="4" type="ORF">ETH64_26585</name>
</gene>
<comment type="caution">
    <text evidence="4">The sequence shown here is derived from an EMBL/GenBank/DDBJ whole genome shotgun (WGS) entry which is preliminary data.</text>
</comment>
<sequence>MKYFTVEQVVEALKTGAARRHQIYDNFAQARYRGFTERAALFKTALDIFDQWKKENKES</sequence>
<accession>A0A484A6K9</accession>
<evidence type="ECO:0000313" key="1">
    <source>
        <dbReference type="EMBL" id="TCX91706.1"/>
    </source>
</evidence>
<evidence type="ECO:0000313" key="3">
    <source>
        <dbReference type="EMBL" id="TCZ23748.1"/>
    </source>
</evidence>
<dbReference type="EMBL" id="SDCS01000051">
    <property type="protein sequence ID" value="TCX91706.1"/>
    <property type="molecule type" value="Genomic_DNA"/>
</dbReference>
<organism evidence="4">
    <name type="scientific">Klebsiella pneumoniae</name>
    <dbReference type="NCBI Taxonomy" id="573"/>
    <lineage>
        <taxon>Bacteria</taxon>
        <taxon>Pseudomonadati</taxon>
        <taxon>Pseudomonadota</taxon>
        <taxon>Gammaproteobacteria</taxon>
        <taxon>Enterobacterales</taxon>
        <taxon>Enterobacteriaceae</taxon>
        <taxon>Klebsiella/Raoultella group</taxon>
        <taxon>Klebsiella</taxon>
        <taxon>Klebsiella pneumoniae complex</taxon>
    </lineage>
</organism>
<dbReference type="EMBL" id="SDDU01000055">
    <property type="protein sequence ID" value="TCZ61226.1"/>
    <property type="molecule type" value="Genomic_DNA"/>
</dbReference>
<protein>
    <submittedName>
        <fullName evidence="4">Uncharacterized protein</fullName>
    </submittedName>
</protein>
<dbReference type="EMBL" id="SDCV01000071">
    <property type="protein sequence ID" value="TCX97829.1"/>
    <property type="molecule type" value="Genomic_DNA"/>
</dbReference>
<reference evidence="4" key="1">
    <citation type="submission" date="2019-01" db="EMBL/GenBank/DDBJ databases">
        <authorList>
            <person name="Lista F."/>
            <person name="Anselmo A."/>
        </authorList>
    </citation>
    <scope>NUCLEOTIDE SEQUENCE</scope>
    <source>
        <strain evidence="4">1R</strain>
        <strain evidence="2">1S</strain>
        <strain evidence="3">3R</strain>
        <strain evidence="1">4S</strain>
    </source>
</reference>
<dbReference type="EMBL" id="SDDS01000152">
    <property type="protein sequence ID" value="TCZ23748.1"/>
    <property type="molecule type" value="Genomic_DNA"/>
</dbReference>
<name>A0A484A6K9_KLEPN</name>
<evidence type="ECO:0000313" key="2">
    <source>
        <dbReference type="EMBL" id="TCX97829.1"/>
    </source>
</evidence>
<proteinExistence type="predicted"/>